<proteinExistence type="predicted"/>
<name>A0A450XLU2_9GAMM</name>
<protein>
    <submittedName>
        <fullName evidence="1">Uncharacterized protein</fullName>
    </submittedName>
</protein>
<accession>A0A450XLU2</accession>
<dbReference type="AlphaFoldDB" id="A0A450XLU2"/>
<dbReference type="EMBL" id="CAADFQ010000063">
    <property type="protein sequence ID" value="VFK34163.1"/>
    <property type="molecule type" value="Genomic_DNA"/>
</dbReference>
<evidence type="ECO:0000313" key="3">
    <source>
        <dbReference type="EMBL" id="VFK76734.1"/>
    </source>
</evidence>
<dbReference type="EMBL" id="CAADGH010000071">
    <property type="protein sequence ID" value="VFK76734.1"/>
    <property type="molecule type" value="Genomic_DNA"/>
</dbReference>
<organism evidence="1">
    <name type="scientific">Candidatus Kentrum sp. MB</name>
    <dbReference type="NCBI Taxonomy" id="2138164"/>
    <lineage>
        <taxon>Bacteria</taxon>
        <taxon>Pseudomonadati</taxon>
        <taxon>Pseudomonadota</taxon>
        <taxon>Gammaproteobacteria</taxon>
        <taxon>Candidatus Kentrum</taxon>
    </lineage>
</organism>
<sequence length="85" mass="9587">MRKIWKEAMNQSYLLAENLLMAGKANSLGQIFATFVCGEMTQASRCSKLPVICGVMRCMCIRVPAPYAMMMLEKLVPCFPRHGRL</sequence>
<evidence type="ECO:0000313" key="1">
    <source>
        <dbReference type="EMBL" id="VFK30199.1"/>
    </source>
</evidence>
<reference evidence="1" key="1">
    <citation type="submission" date="2019-02" db="EMBL/GenBank/DDBJ databases">
        <authorList>
            <person name="Gruber-Vodicka R. H."/>
            <person name="Seah K. B. B."/>
        </authorList>
    </citation>
    <scope>NUCLEOTIDE SEQUENCE</scope>
    <source>
        <strain evidence="1">BECK_BZ197</strain>
        <strain evidence="3">BECK_BZ198</strain>
        <strain evidence="2">BECK_BZ199</strain>
    </source>
</reference>
<dbReference type="EMBL" id="CAADFO010000061">
    <property type="protein sequence ID" value="VFK30199.1"/>
    <property type="molecule type" value="Genomic_DNA"/>
</dbReference>
<evidence type="ECO:0000313" key="2">
    <source>
        <dbReference type="EMBL" id="VFK34163.1"/>
    </source>
</evidence>
<gene>
    <name evidence="1" type="ORF">BECKMB1821G_GA0114241_10612</name>
    <name evidence="3" type="ORF">BECKMB1821H_GA0114242_107118</name>
    <name evidence="2" type="ORF">BECKMB1821I_GA0114274_10632</name>
</gene>